<comment type="pathway">
    <text evidence="1 6">Purine metabolism; purine nucleoside salvage.</text>
</comment>
<keyword evidence="5 6" id="KW-0808">Transferase</keyword>
<reference evidence="8 9" key="1">
    <citation type="submission" date="2018-05" db="EMBL/GenBank/DDBJ databases">
        <title>Genomic Encyclopedia of Archaeal and Bacterial Type Strains, Phase II (KMG-II): from individual species to whole genera.</title>
        <authorList>
            <person name="Goeker M."/>
        </authorList>
    </citation>
    <scope>NUCLEOTIDE SEQUENCE [LARGE SCALE GENOMIC DNA]</scope>
    <source>
        <strain evidence="8 9">DSM 19975</strain>
    </source>
</reference>
<dbReference type="Gene3D" id="3.40.50.1580">
    <property type="entry name" value="Nucleoside phosphorylase domain"/>
    <property type="match status" value="1"/>
</dbReference>
<evidence type="ECO:0000256" key="4">
    <source>
        <dbReference type="ARBA" id="ARBA00022676"/>
    </source>
</evidence>
<dbReference type="Proteomes" id="UP000245678">
    <property type="component" value="Unassembled WGS sequence"/>
</dbReference>
<evidence type="ECO:0000256" key="2">
    <source>
        <dbReference type="ARBA" id="ARBA00006751"/>
    </source>
</evidence>
<dbReference type="FunFam" id="3.40.50.1580:FF:000010">
    <property type="entry name" value="Purine nucleoside phosphorylase"/>
    <property type="match status" value="1"/>
</dbReference>
<keyword evidence="9" id="KW-1185">Reference proteome</keyword>
<proteinExistence type="inferred from homology"/>
<dbReference type="GO" id="GO:0004731">
    <property type="term" value="F:purine-nucleoside phosphorylase activity"/>
    <property type="evidence" value="ECO:0007669"/>
    <property type="project" value="UniProtKB-EC"/>
</dbReference>
<dbReference type="NCBIfam" id="NF006054">
    <property type="entry name" value="PRK08202.1"/>
    <property type="match status" value="1"/>
</dbReference>
<dbReference type="PIRSF" id="PIRSF000477">
    <property type="entry name" value="PurNPase"/>
    <property type="match status" value="1"/>
</dbReference>
<dbReference type="AlphaFoldDB" id="A0A316HKB8"/>
<dbReference type="GO" id="GO:0005737">
    <property type="term" value="C:cytoplasm"/>
    <property type="evidence" value="ECO:0007669"/>
    <property type="project" value="TreeGrafter"/>
</dbReference>
<dbReference type="NCBIfam" id="TIGR01697">
    <property type="entry name" value="PNPH-PUNA-XAPA"/>
    <property type="match status" value="1"/>
</dbReference>
<dbReference type="PANTHER" id="PTHR11904">
    <property type="entry name" value="METHYLTHIOADENOSINE/PURINE NUCLEOSIDE PHOSPHORYLASE"/>
    <property type="match status" value="1"/>
</dbReference>
<keyword evidence="4 6" id="KW-0328">Glycosyltransferase</keyword>
<dbReference type="UniPathway" id="UPA00606"/>
<dbReference type="Pfam" id="PF01048">
    <property type="entry name" value="PNP_UDP_1"/>
    <property type="match status" value="1"/>
</dbReference>
<evidence type="ECO:0000256" key="1">
    <source>
        <dbReference type="ARBA" id="ARBA00005058"/>
    </source>
</evidence>
<comment type="function">
    <text evidence="6">The purine nucleoside phosphorylases catalyze the phosphorolytic breakdown of the N-glycosidic bond in the beta-(deoxy)ribonucleoside molecules, with the formation of the corresponding free purine bases and pentose-1-phosphate.</text>
</comment>
<comment type="caution">
    <text evidence="8">The sequence shown here is derived from an EMBL/GenBank/DDBJ whole genome shotgun (WGS) entry which is preliminary data.</text>
</comment>
<evidence type="ECO:0000256" key="3">
    <source>
        <dbReference type="ARBA" id="ARBA00022553"/>
    </source>
</evidence>
<dbReference type="InterPro" id="IPR011268">
    <property type="entry name" value="Purine_phosphorylase"/>
</dbReference>
<evidence type="ECO:0000256" key="5">
    <source>
        <dbReference type="ARBA" id="ARBA00022679"/>
    </source>
</evidence>
<dbReference type="InterPro" id="IPR011270">
    <property type="entry name" value="Pur_Nuc_Pase_Ino/Guo-sp"/>
</dbReference>
<protein>
    <recommendedName>
        <fullName evidence="6">Purine nucleoside phosphorylase</fullName>
        <ecNumber evidence="6">2.4.2.1</ecNumber>
    </recommendedName>
    <alternativeName>
        <fullName evidence="6">Inosine-guanosine phosphorylase</fullName>
    </alternativeName>
</protein>
<dbReference type="SUPFAM" id="SSF53167">
    <property type="entry name" value="Purine and uridine phosphorylases"/>
    <property type="match status" value="1"/>
</dbReference>
<evidence type="ECO:0000313" key="8">
    <source>
        <dbReference type="EMBL" id="PWK80603.1"/>
    </source>
</evidence>
<dbReference type="EC" id="2.4.2.1" evidence="6"/>
<keyword evidence="3" id="KW-0597">Phosphoprotein</keyword>
<organism evidence="8 9">
    <name type="scientific">Mucilaginibacter oryzae</name>
    <dbReference type="NCBI Taxonomy" id="468058"/>
    <lineage>
        <taxon>Bacteria</taxon>
        <taxon>Pseudomonadati</taxon>
        <taxon>Bacteroidota</taxon>
        <taxon>Sphingobacteriia</taxon>
        <taxon>Sphingobacteriales</taxon>
        <taxon>Sphingobacteriaceae</taxon>
        <taxon>Mucilaginibacter</taxon>
    </lineage>
</organism>
<evidence type="ECO:0000259" key="7">
    <source>
        <dbReference type="Pfam" id="PF01048"/>
    </source>
</evidence>
<name>A0A316HKB8_9SPHI</name>
<dbReference type="PANTHER" id="PTHR11904:SF9">
    <property type="entry name" value="PURINE NUCLEOSIDE PHOSPHORYLASE-RELATED"/>
    <property type="match status" value="1"/>
</dbReference>
<dbReference type="NCBIfam" id="TIGR01700">
    <property type="entry name" value="PNPH"/>
    <property type="match status" value="1"/>
</dbReference>
<dbReference type="GO" id="GO:0009116">
    <property type="term" value="P:nucleoside metabolic process"/>
    <property type="evidence" value="ECO:0007669"/>
    <property type="project" value="InterPro"/>
</dbReference>
<feature type="domain" description="Nucleoside phosphorylase" evidence="7">
    <location>
        <begin position="30"/>
        <end position="276"/>
    </location>
</feature>
<gene>
    <name evidence="8" type="ORF">LX99_01072</name>
</gene>
<dbReference type="InterPro" id="IPR000845">
    <property type="entry name" value="Nucleoside_phosphorylase_d"/>
</dbReference>
<accession>A0A316HKB8</accession>
<dbReference type="CDD" id="cd09009">
    <property type="entry name" value="PNP-EcPNPII_like"/>
    <property type="match status" value="1"/>
</dbReference>
<evidence type="ECO:0000256" key="6">
    <source>
        <dbReference type="PIRNR" id="PIRNR000477"/>
    </source>
</evidence>
<evidence type="ECO:0000313" key="9">
    <source>
        <dbReference type="Proteomes" id="UP000245678"/>
    </source>
</evidence>
<sequence>MTYSYKTMLDNIESTARYIKNRIGDFEPEVGIILGTGLGGLVKEIEVEKQLMYSNIPDFPISTLEFHSGKLIFGTLAGKRVVAMQGRLHYYEGYNMQQITFPVRVMKYLGIKTLYVSNASGSLNPEFKKGDLMIIEDHINLQPQNPLVGRNYEELGPRFPDMSEPYRHDMIEKGLSIAQKNNITCHKGVYVAVTGPNLETRAEYKYLRIIGGDAVGMSTVPEVIVANHMGIPVFAISVLTDEGFPEILKPITLEEIIAIAQEAEPKMTQILKELIAGN</sequence>
<dbReference type="InterPro" id="IPR035994">
    <property type="entry name" value="Nucleoside_phosphorylase_sf"/>
</dbReference>
<dbReference type="EMBL" id="QGHA01000001">
    <property type="protein sequence ID" value="PWK80603.1"/>
    <property type="molecule type" value="Genomic_DNA"/>
</dbReference>
<comment type="similarity">
    <text evidence="2 6">Belongs to the PNP/MTAP phosphorylase family.</text>
</comment>